<evidence type="ECO:0000256" key="2">
    <source>
        <dbReference type="ARBA" id="ARBA00009054"/>
    </source>
</evidence>
<dbReference type="FunFam" id="2.30.22.10:FF:000002">
    <property type="entry name" value="GrpE protein homolog"/>
    <property type="match status" value="1"/>
</dbReference>
<dbReference type="HAMAP" id="MF_01151">
    <property type="entry name" value="GrpE"/>
    <property type="match status" value="1"/>
</dbReference>
<feature type="region of interest" description="Disordered" evidence="12">
    <location>
        <begin position="79"/>
        <end position="130"/>
    </location>
</feature>
<dbReference type="Proteomes" id="UP001151287">
    <property type="component" value="Unassembled WGS sequence"/>
</dbReference>
<keyword evidence="8 10" id="KW-0143">Chaperone</keyword>
<evidence type="ECO:0000256" key="7">
    <source>
        <dbReference type="ARBA" id="ARBA00023128"/>
    </source>
</evidence>
<keyword evidence="7 10" id="KW-0496">Mitochondrion</keyword>
<evidence type="ECO:0000256" key="1">
    <source>
        <dbReference type="ARBA" id="ARBA00004305"/>
    </source>
</evidence>
<comment type="subunit">
    <text evidence="9">Probable component of the PAM complex, at least composed of SSC1 (mtHsp70), MGE1, TIM44, PAM16/TIM16, PAM17 and PAM18/TIM14. Interacts with SSQ1.</text>
</comment>
<feature type="compositionally biased region" description="Basic and acidic residues" evidence="12">
    <location>
        <begin position="93"/>
        <end position="121"/>
    </location>
</feature>
<comment type="similarity">
    <text evidence="2 11">Belongs to the GrpE family.</text>
</comment>
<evidence type="ECO:0000313" key="13">
    <source>
        <dbReference type="EMBL" id="KAJ1695043.1"/>
    </source>
</evidence>
<sequence length="313" mass="34679">MASRLVLARSSRSGALSLSRLISARPEASLCGFELSTMVLNRAAPWLSTVSSSPFKVPVNQFSTFSTLLNGTFQRLGFSSKASSQSDPSEDNGNEKESTGENEKELSDDNAKESAEKDSNKTEAAADSDKELSREELIKLLVEKDELFEENQKKFEAMKDKLLRGYAEMENIMNRTKREAENSKKFAIQSFAKGLLDVADNLERASSVVKESFAKIDENEGDKAAPLLKTLLEGVEMTQKQLTEVFRKFGVEKYDAQNETFDPHRHNAVFQVPDPSKPPGTVAAVIKNGYMLHDRVLRPAEVGVTKSPEESSE</sequence>
<comment type="subcellular location">
    <subcellularLocation>
        <location evidence="1 10">Mitochondrion matrix</location>
    </subcellularLocation>
</comment>
<dbReference type="GO" id="GO:0042803">
    <property type="term" value="F:protein homodimerization activity"/>
    <property type="evidence" value="ECO:0007669"/>
    <property type="project" value="InterPro"/>
</dbReference>
<dbReference type="OrthoDB" id="201635at2759"/>
<evidence type="ECO:0000256" key="5">
    <source>
        <dbReference type="ARBA" id="ARBA00022840"/>
    </source>
</evidence>
<dbReference type="InterPro" id="IPR013805">
    <property type="entry name" value="GrpE_CC"/>
</dbReference>
<dbReference type="FunFam" id="3.90.20.20:FF:000005">
    <property type="entry name" value="GrpE protein homolog"/>
    <property type="match status" value="1"/>
</dbReference>
<dbReference type="SUPFAM" id="SSF58014">
    <property type="entry name" value="Coiled-coil domain of nucleotide exchange factor GrpE"/>
    <property type="match status" value="1"/>
</dbReference>
<dbReference type="GO" id="GO:0006457">
    <property type="term" value="P:protein folding"/>
    <property type="evidence" value="ECO:0007669"/>
    <property type="project" value="InterPro"/>
</dbReference>
<dbReference type="EMBL" id="JAMQYH010000003">
    <property type="protein sequence ID" value="KAJ1695043.1"/>
    <property type="molecule type" value="Genomic_DNA"/>
</dbReference>
<evidence type="ECO:0000256" key="4">
    <source>
        <dbReference type="ARBA" id="ARBA00022741"/>
    </source>
</evidence>
<dbReference type="InterPro" id="IPR009012">
    <property type="entry name" value="GrpE_head"/>
</dbReference>
<dbReference type="SUPFAM" id="SSF51064">
    <property type="entry name" value="Head domain of nucleotide exchange factor GrpE"/>
    <property type="match status" value="1"/>
</dbReference>
<proteinExistence type="inferred from homology"/>
<dbReference type="InterPro" id="IPR000740">
    <property type="entry name" value="GrpE"/>
</dbReference>
<evidence type="ECO:0000313" key="14">
    <source>
        <dbReference type="Proteomes" id="UP001151287"/>
    </source>
</evidence>
<dbReference type="GO" id="GO:0046872">
    <property type="term" value="F:metal ion binding"/>
    <property type="evidence" value="ECO:0007669"/>
    <property type="project" value="UniProtKB-KW"/>
</dbReference>
<keyword evidence="14" id="KW-1185">Reference proteome</keyword>
<protein>
    <recommendedName>
        <fullName evidence="10">GrpE protein homolog</fullName>
    </recommendedName>
</protein>
<dbReference type="AlphaFoldDB" id="A0A9Q0CJK4"/>
<evidence type="ECO:0000256" key="9">
    <source>
        <dbReference type="ARBA" id="ARBA00063669"/>
    </source>
</evidence>
<gene>
    <name evidence="13" type="ORF">LUZ63_011741</name>
</gene>
<dbReference type="Pfam" id="PF01025">
    <property type="entry name" value="GrpE"/>
    <property type="match status" value="1"/>
</dbReference>
<dbReference type="GO" id="GO:0030150">
    <property type="term" value="P:protein import into mitochondrial matrix"/>
    <property type="evidence" value="ECO:0007669"/>
    <property type="project" value="TreeGrafter"/>
</dbReference>
<dbReference type="Gene3D" id="3.90.20.20">
    <property type="match status" value="1"/>
</dbReference>
<evidence type="ECO:0000256" key="8">
    <source>
        <dbReference type="ARBA" id="ARBA00023186"/>
    </source>
</evidence>
<dbReference type="GO" id="GO:0000774">
    <property type="term" value="F:adenyl-nucleotide exchange factor activity"/>
    <property type="evidence" value="ECO:0007669"/>
    <property type="project" value="InterPro"/>
</dbReference>
<evidence type="ECO:0000256" key="10">
    <source>
        <dbReference type="RuleBase" id="RU000640"/>
    </source>
</evidence>
<evidence type="ECO:0000256" key="6">
    <source>
        <dbReference type="ARBA" id="ARBA00022946"/>
    </source>
</evidence>
<reference evidence="13" key="1">
    <citation type="journal article" date="2022" name="Cell">
        <title>Repeat-based holocentromeres influence genome architecture and karyotype evolution.</title>
        <authorList>
            <person name="Hofstatter P.G."/>
            <person name="Thangavel G."/>
            <person name="Lux T."/>
            <person name="Neumann P."/>
            <person name="Vondrak T."/>
            <person name="Novak P."/>
            <person name="Zhang M."/>
            <person name="Costa L."/>
            <person name="Castellani M."/>
            <person name="Scott A."/>
            <person name="Toegelov H."/>
            <person name="Fuchs J."/>
            <person name="Mata-Sucre Y."/>
            <person name="Dias Y."/>
            <person name="Vanzela A.L.L."/>
            <person name="Huettel B."/>
            <person name="Almeida C.C.S."/>
            <person name="Simkova H."/>
            <person name="Souza G."/>
            <person name="Pedrosa-Harand A."/>
            <person name="Macas J."/>
            <person name="Mayer K.F.X."/>
            <person name="Houben A."/>
            <person name="Marques A."/>
        </authorList>
    </citation>
    <scope>NUCLEOTIDE SEQUENCE</scope>
    <source>
        <strain evidence="13">RhyBre1mFocal</strain>
    </source>
</reference>
<evidence type="ECO:0000256" key="12">
    <source>
        <dbReference type="SAM" id="MobiDB-lite"/>
    </source>
</evidence>
<evidence type="ECO:0000256" key="3">
    <source>
        <dbReference type="ARBA" id="ARBA00022723"/>
    </source>
</evidence>
<accession>A0A9Q0CJK4</accession>
<dbReference type="GO" id="GO:0051087">
    <property type="term" value="F:protein-folding chaperone binding"/>
    <property type="evidence" value="ECO:0007669"/>
    <property type="project" value="InterPro"/>
</dbReference>
<dbReference type="GO" id="GO:0001405">
    <property type="term" value="C:PAM complex, Tim23 associated import motor"/>
    <property type="evidence" value="ECO:0007669"/>
    <property type="project" value="TreeGrafter"/>
</dbReference>
<evidence type="ECO:0000256" key="11">
    <source>
        <dbReference type="RuleBase" id="RU004478"/>
    </source>
</evidence>
<dbReference type="CDD" id="cd00446">
    <property type="entry name" value="GrpE"/>
    <property type="match status" value="1"/>
</dbReference>
<keyword evidence="6" id="KW-0809">Transit peptide</keyword>
<keyword evidence="4" id="KW-0547">Nucleotide-binding</keyword>
<comment type="function">
    <text evidence="10">Essential component of the PAM complex, a complex required for the translocation of transit peptide-containing proteins from the inner membrane into the mitochondrial matrix in an ATP-dependent manner.</text>
</comment>
<dbReference type="Gene3D" id="2.30.22.10">
    <property type="entry name" value="Head domain of nucleotide exchange factor GrpE"/>
    <property type="match status" value="1"/>
</dbReference>
<dbReference type="PANTHER" id="PTHR21237">
    <property type="entry name" value="GRPE PROTEIN"/>
    <property type="match status" value="1"/>
</dbReference>
<organism evidence="13 14">
    <name type="scientific">Rhynchospora breviuscula</name>
    <dbReference type="NCBI Taxonomy" id="2022672"/>
    <lineage>
        <taxon>Eukaryota</taxon>
        <taxon>Viridiplantae</taxon>
        <taxon>Streptophyta</taxon>
        <taxon>Embryophyta</taxon>
        <taxon>Tracheophyta</taxon>
        <taxon>Spermatophyta</taxon>
        <taxon>Magnoliopsida</taxon>
        <taxon>Liliopsida</taxon>
        <taxon>Poales</taxon>
        <taxon>Cyperaceae</taxon>
        <taxon>Cyperoideae</taxon>
        <taxon>Rhynchosporeae</taxon>
        <taxon>Rhynchospora</taxon>
    </lineage>
</organism>
<dbReference type="PROSITE" id="PS01071">
    <property type="entry name" value="GRPE"/>
    <property type="match status" value="1"/>
</dbReference>
<dbReference type="GO" id="GO:0005524">
    <property type="term" value="F:ATP binding"/>
    <property type="evidence" value="ECO:0007669"/>
    <property type="project" value="UniProtKB-KW"/>
</dbReference>
<keyword evidence="5" id="KW-0067">ATP-binding</keyword>
<dbReference type="GO" id="GO:0051082">
    <property type="term" value="F:unfolded protein binding"/>
    <property type="evidence" value="ECO:0007669"/>
    <property type="project" value="TreeGrafter"/>
</dbReference>
<dbReference type="PRINTS" id="PR00773">
    <property type="entry name" value="GRPEPROTEIN"/>
</dbReference>
<comment type="caution">
    <text evidence="13">The sequence shown here is derived from an EMBL/GenBank/DDBJ whole genome shotgun (WGS) entry which is preliminary data.</text>
</comment>
<name>A0A9Q0CJK4_9POAL</name>
<keyword evidence="3" id="KW-0479">Metal-binding</keyword>
<dbReference type="PANTHER" id="PTHR21237:SF23">
    <property type="entry name" value="GRPE PROTEIN HOMOLOG, MITOCHONDRIAL"/>
    <property type="match status" value="1"/>
</dbReference>